<feature type="compositionally biased region" description="Basic and acidic residues" evidence="1">
    <location>
        <begin position="19"/>
        <end position="53"/>
    </location>
</feature>
<name>A0A8S9N0I8_BRACR</name>
<dbReference type="AlphaFoldDB" id="A0A8S9N0I8"/>
<evidence type="ECO:0000256" key="1">
    <source>
        <dbReference type="SAM" id="MobiDB-lite"/>
    </source>
</evidence>
<reference evidence="2" key="1">
    <citation type="submission" date="2019-12" db="EMBL/GenBank/DDBJ databases">
        <title>Genome sequencing and annotation of Brassica cretica.</title>
        <authorList>
            <person name="Studholme D.J."/>
            <person name="Sarris P."/>
        </authorList>
    </citation>
    <scope>NUCLEOTIDE SEQUENCE</scope>
    <source>
        <strain evidence="2">PFS-109/04</strain>
        <tissue evidence="2">Leaf</tissue>
    </source>
</reference>
<evidence type="ECO:0000313" key="3">
    <source>
        <dbReference type="Proteomes" id="UP000712600"/>
    </source>
</evidence>
<sequence length="551" mass="60448">MRSENNSTTRPPPPLVLAHGEERERESAGRERVGRERVGRERERERELTAKRERRESTARASCLWGFLCRASLLGCFYKENGRNHMERNDKLNEYIVPSRRSRGVDPIFTDKSGASRVGEAEKLDGGWSHDEVWTVELGGESEFWVSLRSGAVFQFLDLVLLCGVSAWLSVDVSSLQIRWLGIRFLVYGGANRWYGGVTCSVSSFVRPLFSLRSSWVRNVSPEHAGPSMTFALDFSDSRSSSVLSVLAAFVVDHFVVIVPRFSVLARGSLLGTPLGHWSDGTPWEARVKIDHSSTAVGPLGLYQWVNLRSVLQVRGTTTRCGSHRTQFLMWLAILSEFEPNKCGFLRSSGSFQLALVELLVGADVCGSRRSGSMEEQTGGMVVSLARCQVLCDLCSLFGQVGSGMFLRSTCVVVAIAVCRSSSVLSVLAAFVVDHFVVIVPRFSVLARGGLLGTPLGHWSDGTPWEVRVKIDHSSTAVGPLGLYQWVNLRSVLQVRGTTTRCGSFQLALVELLVGADVCGSRRSGSPTAGGSWEAWFLSTEFAKLSGNGNN</sequence>
<feature type="region of interest" description="Disordered" evidence="1">
    <location>
        <begin position="1"/>
        <end position="53"/>
    </location>
</feature>
<evidence type="ECO:0000313" key="2">
    <source>
        <dbReference type="EMBL" id="KAF3488886.1"/>
    </source>
</evidence>
<proteinExistence type="predicted"/>
<protein>
    <submittedName>
        <fullName evidence="2">Uncharacterized protein</fullName>
    </submittedName>
</protein>
<organism evidence="2 3">
    <name type="scientific">Brassica cretica</name>
    <name type="common">Mustard</name>
    <dbReference type="NCBI Taxonomy" id="69181"/>
    <lineage>
        <taxon>Eukaryota</taxon>
        <taxon>Viridiplantae</taxon>
        <taxon>Streptophyta</taxon>
        <taxon>Embryophyta</taxon>
        <taxon>Tracheophyta</taxon>
        <taxon>Spermatophyta</taxon>
        <taxon>Magnoliopsida</taxon>
        <taxon>eudicotyledons</taxon>
        <taxon>Gunneridae</taxon>
        <taxon>Pentapetalae</taxon>
        <taxon>rosids</taxon>
        <taxon>malvids</taxon>
        <taxon>Brassicales</taxon>
        <taxon>Brassicaceae</taxon>
        <taxon>Brassiceae</taxon>
        <taxon>Brassica</taxon>
    </lineage>
</organism>
<comment type="caution">
    <text evidence="2">The sequence shown here is derived from an EMBL/GenBank/DDBJ whole genome shotgun (WGS) entry which is preliminary data.</text>
</comment>
<dbReference type="EMBL" id="QGKX02002183">
    <property type="protein sequence ID" value="KAF3488886.1"/>
    <property type="molecule type" value="Genomic_DNA"/>
</dbReference>
<dbReference type="Proteomes" id="UP000712600">
    <property type="component" value="Unassembled WGS sequence"/>
</dbReference>
<accession>A0A8S9N0I8</accession>
<gene>
    <name evidence="2" type="ORF">F2Q69_00053616</name>
</gene>